<comment type="similarity">
    <text evidence="2">Belongs to the UPF0382 family.</text>
</comment>
<name>A0A918XJD7_9GAMM</name>
<dbReference type="GO" id="GO:0005886">
    <property type="term" value="C:plasma membrane"/>
    <property type="evidence" value="ECO:0007669"/>
    <property type="project" value="TreeGrafter"/>
</dbReference>
<dbReference type="EMBL" id="BMYM01000002">
    <property type="protein sequence ID" value="GHD35103.1"/>
    <property type="molecule type" value="Genomic_DNA"/>
</dbReference>
<accession>A0A918XJD7</accession>
<dbReference type="AlphaFoldDB" id="A0A918XJD7"/>
<keyword evidence="5 6" id="KW-0472">Membrane</keyword>
<evidence type="ECO:0000256" key="6">
    <source>
        <dbReference type="SAM" id="Phobius"/>
    </source>
</evidence>
<proteinExistence type="inferred from homology"/>
<evidence type="ECO:0000256" key="3">
    <source>
        <dbReference type="ARBA" id="ARBA00022692"/>
    </source>
</evidence>
<dbReference type="Pfam" id="PF04241">
    <property type="entry name" value="DUF423"/>
    <property type="match status" value="1"/>
</dbReference>
<sequence length="125" mass="13046">MSKLFVSLAAASGLLAVVFGAFGAHALKGKLDAYALGVFETAVQYQFYHALALLAVGILLVQLPDASLLRSSGWLFVTGTVIFSGSLYILSLTGIKWLGAVTPLGGLAFIAGWACLMAAAWKHLS</sequence>
<reference evidence="7" key="1">
    <citation type="journal article" date="2014" name="Int. J. Syst. Evol. Microbiol.">
        <title>Complete genome sequence of Corynebacterium casei LMG S-19264T (=DSM 44701T), isolated from a smear-ripened cheese.</title>
        <authorList>
            <consortium name="US DOE Joint Genome Institute (JGI-PGF)"/>
            <person name="Walter F."/>
            <person name="Albersmeier A."/>
            <person name="Kalinowski J."/>
            <person name="Ruckert C."/>
        </authorList>
    </citation>
    <scope>NUCLEOTIDE SEQUENCE</scope>
    <source>
        <strain evidence="7">KCTC 23430</strain>
    </source>
</reference>
<comment type="caution">
    <text evidence="7">The sequence shown here is derived from an EMBL/GenBank/DDBJ whole genome shotgun (WGS) entry which is preliminary data.</text>
</comment>
<evidence type="ECO:0000256" key="5">
    <source>
        <dbReference type="ARBA" id="ARBA00023136"/>
    </source>
</evidence>
<feature type="transmembrane region" description="Helical" evidence="6">
    <location>
        <begin position="42"/>
        <end position="61"/>
    </location>
</feature>
<dbReference type="RefSeq" id="WP_189477817.1">
    <property type="nucleotide sequence ID" value="NZ_BMYM01000002.1"/>
</dbReference>
<organism evidence="7 8">
    <name type="scientific">Parahalioglobus pacificus</name>
    <dbReference type="NCBI Taxonomy" id="930806"/>
    <lineage>
        <taxon>Bacteria</taxon>
        <taxon>Pseudomonadati</taxon>
        <taxon>Pseudomonadota</taxon>
        <taxon>Gammaproteobacteria</taxon>
        <taxon>Cellvibrionales</taxon>
        <taxon>Halieaceae</taxon>
        <taxon>Parahalioglobus</taxon>
    </lineage>
</organism>
<gene>
    <name evidence="7" type="ORF">GCM10007053_21620</name>
</gene>
<keyword evidence="8" id="KW-1185">Reference proteome</keyword>
<evidence type="ECO:0000256" key="4">
    <source>
        <dbReference type="ARBA" id="ARBA00022989"/>
    </source>
</evidence>
<feature type="transmembrane region" description="Helical" evidence="6">
    <location>
        <begin position="97"/>
        <end position="121"/>
    </location>
</feature>
<evidence type="ECO:0000313" key="7">
    <source>
        <dbReference type="EMBL" id="GHD35103.1"/>
    </source>
</evidence>
<feature type="transmembrane region" description="Helical" evidence="6">
    <location>
        <begin position="73"/>
        <end position="91"/>
    </location>
</feature>
<evidence type="ECO:0000256" key="2">
    <source>
        <dbReference type="ARBA" id="ARBA00009694"/>
    </source>
</evidence>
<reference evidence="7" key="2">
    <citation type="submission" date="2020-09" db="EMBL/GenBank/DDBJ databases">
        <authorList>
            <person name="Sun Q."/>
            <person name="Kim S."/>
        </authorList>
    </citation>
    <scope>NUCLEOTIDE SEQUENCE</scope>
    <source>
        <strain evidence="7">KCTC 23430</strain>
    </source>
</reference>
<dbReference type="PANTHER" id="PTHR43461">
    <property type="entry name" value="TRANSMEMBRANE PROTEIN 256"/>
    <property type="match status" value="1"/>
</dbReference>
<dbReference type="InterPro" id="IPR006696">
    <property type="entry name" value="DUF423"/>
</dbReference>
<protein>
    <submittedName>
        <fullName evidence="7">Membrane protein</fullName>
    </submittedName>
</protein>
<keyword evidence="4 6" id="KW-1133">Transmembrane helix</keyword>
<dbReference type="PANTHER" id="PTHR43461:SF1">
    <property type="entry name" value="TRANSMEMBRANE PROTEIN 256"/>
    <property type="match status" value="1"/>
</dbReference>
<comment type="subcellular location">
    <subcellularLocation>
        <location evidence="1">Membrane</location>
        <topology evidence="1">Multi-pass membrane protein</topology>
    </subcellularLocation>
</comment>
<evidence type="ECO:0000313" key="8">
    <source>
        <dbReference type="Proteomes" id="UP000644693"/>
    </source>
</evidence>
<keyword evidence="3 6" id="KW-0812">Transmembrane</keyword>
<dbReference type="Proteomes" id="UP000644693">
    <property type="component" value="Unassembled WGS sequence"/>
</dbReference>
<evidence type="ECO:0000256" key="1">
    <source>
        <dbReference type="ARBA" id="ARBA00004141"/>
    </source>
</evidence>